<proteinExistence type="predicted"/>
<evidence type="ECO:0000256" key="1">
    <source>
        <dbReference type="SAM" id="MobiDB-lite"/>
    </source>
</evidence>
<gene>
    <name evidence="3" type="ORF">SNE40_009065</name>
</gene>
<dbReference type="GO" id="GO:0035025">
    <property type="term" value="P:positive regulation of Rho protein signal transduction"/>
    <property type="evidence" value="ECO:0007669"/>
    <property type="project" value="InterPro"/>
</dbReference>
<accession>A0AAN8PPL8</accession>
<feature type="compositionally biased region" description="Polar residues" evidence="1">
    <location>
        <begin position="22"/>
        <end position="39"/>
    </location>
</feature>
<keyword evidence="4" id="KW-1185">Reference proteome</keyword>
<dbReference type="GO" id="GO:0030017">
    <property type="term" value="C:sarcomere"/>
    <property type="evidence" value="ECO:0007669"/>
    <property type="project" value="TreeGrafter"/>
</dbReference>
<dbReference type="EMBL" id="JAZGQO010000007">
    <property type="protein sequence ID" value="KAK6181139.1"/>
    <property type="molecule type" value="Genomic_DNA"/>
</dbReference>
<evidence type="ECO:0000259" key="2">
    <source>
        <dbReference type="SMART" id="SM01283"/>
    </source>
</evidence>
<reference evidence="3 4" key="1">
    <citation type="submission" date="2024-01" db="EMBL/GenBank/DDBJ databases">
        <title>The genome of the rayed Mediterranean limpet Patella caerulea (Linnaeus, 1758).</title>
        <authorList>
            <person name="Anh-Thu Weber A."/>
            <person name="Halstead-Nussloch G."/>
        </authorList>
    </citation>
    <scope>NUCLEOTIDE SEQUENCE [LARGE SCALE GENOMIC DNA]</scope>
    <source>
        <strain evidence="3">AATW-2023a</strain>
        <tissue evidence="3">Whole specimen</tissue>
    </source>
</reference>
<dbReference type="GO" id="GO:0045944">
    <property type="term" value="P:positive regulation of transcription by RNA polymerase II"/>
    <property type="evidence" value="ECO:0007669"/>
    <property type="project" value="TreeGrafter"/>
</dbReference>
<feature type="compositionally biased region" description="Polar residues" evidence="1">
    <location>
        <begin position="1"/>
        <end position="13"/>
    </location>
</feature>
<name>A0AAN8PPL8_PATCE</name>
<evidence type="ECO:0000313" key="4">
    <source>
        <dbReference type="Proteomes" id="UP001347796"/>
    </source>
</evidence>
<dbReference type="Pfam" id="PF14705">
    <property type="entry name" value="Costars"/>
    <property type="match status" value="1"/>
</dbReference>
<feature type="domain" description="Costars" evidence="2">
    <location>
        <begin position="119"/>
        <end position="195"/>
    </location>
</feature>
<dbReference type="SMART" id="SM01283">
    <property type="entry name" value="Costars"/>
    <property type="match status" value="1"/>
</dbReference>
<dbReference type="GO" id="GO:0003779">
    <property type="term" value="F:actin binding"/>
    <property type="evidence" value="ECO:0007669"/>
    <property type="project" value="InterPro"/>
</dbReference>
<dbReference type="AlphaFoldDB" id="A0AAN8PPL8"/>
<evidence type="ECO:0000313" key="3">
    <source>
        <dbReference type="EMBL" id="KAK6181139.1"/>
    </source>
</evidence>
<comment type="caution">
    <text evidence="3">The sequence shown here is derived from an EMBL/GenBank/DDBJ whole genome shotgun (WGS) entry which is preliminary data.</text>
</comment>
<dbReference type="PANTHER" id="PTHR22739">
    <property type="entry name" value="STRIATED MUSCLE ACTIVATOR OF RHO-DEPENDENT SIGNALING-RELATED"/>
    <property type="match status" value="1"/>
</dbReference>
<protein>
    <recommendedName>
        <fullName evidence="2">Costars domain-containing protein</fullName>
    </recommendedName>
</protein>
<dbReference type="Proteomes" id="UP001347796">
    <property type="component" value="Unassembled WGS sequence"/>
</dbReference>
<dbReference type="PANTHER" id="PTHR22739:SF7">
    <property type="entry name" value="EG:152A3.3 PROTEIN-RELATED"/>
    <property type="match status" value="1"/>
</dbReference>
<feature type="region of interest" description="Disordered" evidence="1">
    <location>
        <begin position="1"/>
        <end position="42"/>
    </location>
</feature>
<dbReference type="InterPro" id="IPR027817">
    <property type="entry name" value="Costars_dom"/>
</dbReference>
<dbReference type="Gene3D" id="1.10.10.1540">
    <property type="entry name" value="Costar domain"/>
    <property type="match status" value="1"/>
</dbReference>
<dbReference type="InterPro" id="IPR026111">
    <property type="entry name" value="Abra"/>
</dbReference>
<sequence>MASQLKQSCQDNIFSKDKDEPQSQIQTGVKNDAIPNSGQDDVMKPDCSDSIRDGIKKGFKGNISLWKQMETEHREKQLINPFSEWEGASHRPKMDKNDPLYGKPVPGSLTDIRGKQASNHVFGEIRGLCRDIDALGVKGEDDKMRISFGRLFQAYEAVSSKLVGILMRARKRGCLTFPGEMLYQGRDEAVMITLLEIPEDTREEIDVPKDLSSGFV</sequence>
<organism evidence="3 4">
    <name type="scientific">Patella caerulea</name>
    <name type="common">Rayed Mediterranean limpet</name>
    <dbReference type="NCBI Taxonomy" id="87958"/>
    <lineage>
        <taxon>Eukaryota</taxon>
        <taxon>Metazoa</taxon>
        <taxon>Spiralia</taxon>
        <taxon>Lophotrochozoa</taxon>
        <taxon>Mollusca</taxon>
        <taxon>Gastropoda</taxon>
        <taxon>Patellogastropoda</taxon>
        <taxon>Patelloidea</taxon>
        <taxon>Patellidae</taxon>
        <taxon>Patella</taxon>
    </lineage>
</organism>
<dbReference type="InterPro" id="IPR038095">
    <property type="entry name" value="Costars_sf"/>
</dbReference>